<feature type="non-terminal residue" evidence="2">
    <location>
        <position position="64"/>
    </location>
</feature>
<dbReference type="AlphaFoldDB" id="A0A6J4N270"/>
<sequence length="64" mass="7203">GRDGRREQRLGVRRRQGLKGLKGLRRPGPDGRRRRRLGGSQGPHRGDRRRAFQGGQGVQGHRGL</sequence>
<feature type="region of interest" description="Disordered" evidence="1">
    <location>
        <begin position="1"/>
        <end position="64"/>
    </location>
</feature>
<feature type="non-terminal residue" evidence="2">
    <location>
        <position position="1"/>
    </location>
</feature>
<name>A0A6J4N270_9ACTN</name>
<accession>A0A6J4N270</accession>
<protein>
    <submittedName>
        <fullName evidence="2">Uncharacterized protein</fullName>
    </submittedName>
</protein>
<dbReference type="EMBL" id="CADCUK010000101">
    <property type="protein sequence ID" value="CAA9372862.1"/>
    <property type="molecule type" value="Genomic_DNA"/>
</dbReference>
<feature type="compositionally biased region" description="Basic and acidic residues" evidence="1">
    <location>
        <begin position="1"/>
        <end position="10"/>
    </location>
</feature>
<proteinExistence type="predicted"/>
<evidence type="ECO:0000256" key="1">
    <source>
        <dbReference type="SAM" id="MobiDB-lite"/>
    </source>
</evidence>
<gene>
    <name evidence="2" type="ORF">AVDCRST_MAG47-1399</name>
</gene>
<evidence type="ECO:0000313" key="2">
    <source>
        <dbReference type="EMBL" id="CAA9372862.1"/>
    </source>
</evidence>
<feature type="compositionally biased region" description="Gly residues" evidence="1">
    <location>
        <begin position="54"/>
        <end position="64"/>
    </location>
</feature>
<organism evidence="2">
    <name type="scientific">uncultured Nocardioidaceae bacterium</name>
    <dbReference type="NCBI Taxonomy" id="253824"/>
    <lineage>
        <taxon>Bacteria</taxon>
        <taxon>Bacillati</taxon>
        <taxon>Actinomycetota</taxon>
        <taxon>Actinomycetes</taxon>
        <taxon>Propionibacteriales</taxon>
        <taxon>Nocardioidaceae</taxon>
        <taxon>environmental samples</taxon>
    </lineage>
</organism>
<reference evidence="2" key="1">
    <citation type="submission" date="2020-02" db="EMBL/GenBank/DDBJ databases">
        <authorList>
            <person name="Meier V. D."/>
        </authorList>
    </citation>
    <scope>NUCLEOTIDE SEQUENCE</scope>
    <source>
        <strain evidence="2">AVDCRST_MAG47</strain>
    </source>
</reference>
<feature type="compositionally biased region" description="Basic residues" evidence="1">
    <location>
        <begin position="11"/>
        <end position="25"/>
    </location>
</feature>